<feature type="region of interest" description="Disordered" evidence="1">
    <location>
        <begin position="1"/>
        <end position="26"/>
    </location>
</feature>
<evidence type="ECO:0000313" key="4">
    <source>
        <dbReference type="Proteomes" id="UP000078240"/>
    </source>
</evidence>
<feature type="region of interest" description="Disordered" evidence="1">
    <location>
        <begin position="145"/>
        <end position="168"/>
    </location>
</feature>
<dbReference type="EMBL" id="LSBI01000004">
    <property type="protein sequence ID" value="OAQ90853.1"/>
    <property type="molecule type" value="Genomic_DNA"/>
</dbReference>
<reference evidence="2 4" key="1">
    <citation type="submission" date="2016-01" db="EMBL/GenBank/DDBJ databases">
        <title>Biosynthesis of antibiotic leucinostatins and their inhibition on Phytophthora in bio-control Purpureocillium lilacinum.</title>
        <authorList>
            <person name="Wang G."/>
            <person name="Liu Z."/>
            <person name="Lin R."/>
            <person name="Li E."/>
            <person name="Mao Z."/>
            <person name="Ling J."/>
            <person name="Yin W."/>
            <person name="Xie B."/>
        </authorList>
    </citation>
    <scope>NUCLEOTIDE SEQUENCE [LARGE SCALE GENOMIC DNA]</scope>
    <source>
        <strain evidence="2">PLBJ-1</strain>
        <strain evidence="3">PLFJ-1</strain>
    </source>
</reference>
<gene>
    <name evidence="2" type="ORF">VFPBJ_02833</name>
    <name evidence="3" type="ORF">VFPFJ_05012</name>
</gene>
<organism evidence="2 4">
    <name type="scientific">Purpureocillium lilacinum</name>
    <name type="common">Paecilomyces lilacinus</name>
    <dbReference type="NCBI Taxonomy" id="33203"/>
    <lineage>
        <taxon>Eukaryota</taxon>
        <taxon>Fungi</taxon>
        <taxon>Dikarya</taxon>
        <taxon>Ascomycota</taxon>
        <taxon>Pezizomycotina</taxon>
        <taxon>Sordariomycetes</taxon>
        <taxon>Hypocreomycetidae</taxon>
        <taxon>Hypocreales</taxon>
        <taxon>Ophiocordycipitaceae</taxon>
        <taxon>Purpureocillium</taxon>
    </lineage>
</organism>
<dbReference type="EMBL" id="LSBH01000002">
    <property type="protein sequence ID" value="OAQ84065.1"/>
    <property type="molecule type" value="Genomic_DNA"/>
</dbReference>
<evidence type="ECO:0000256" key="1">
    <source>
        <dbReference type="SAM" id="MobiDB-lite"/>
    </source>
</evidence>
<evidence type="ECO:0000313" key="2">
    <source>
        <dbReference type="EMBL" id="OAQ84065.1"/>
    </source>
</evidence>
<dbReference type="Proteomes" id="UP000078340">
    <property type="component" value="Unassembled WGS sequence"/>
</dbReference>
<proteinExistence type="predicted"/>
<sequence length="168" mass="17834">MPRRSMEWPTAAHNPKPDALRGADVDGGGQSTSYTAHDCTVQCIGSRYVSCLVLAHLDKFSHGRLVSFPFCALPSAQDPGRRAPRSAPRFSKKQACPGRVTAHGAQTWGGEQEPKKDRPAVLYVHRTCSQVRATQCTYLALSSSRTKSGGTVTPASGGGGLADGMTGY</sequence>
<dbReference type="Proteomes" id="UP000078240">
    <property type="component" value="Unassembled WGS sequence"/>
</dbReference>
<dbReference type="AlphaFoldDB" id="A0A179H1F1"/>
<comment type="caution">
    <text evidence="2">The sequence shown here is derived from an EMBL/GenBank/DDBJ whole genome shotgun (WGS) entry which is preliminary data.</text>
</comment>
<feature type="compositionally biased region" description="Gly residues" evidence="1">
    <location>
        <begin position="156"/>
        <end position="168"/>
    </location>
</feature>
<evidence type="ECO:0000313" key="3">
    <source>
        <dbReference type="EMBL" id="OAQ90853.1"/>
    </source>
</evidence>
<feature type="region of interest" description="Disordered" evidence="1">
    <location>
        <begin position="77"/>
        <end position="96"/>
    </location>
</feature>
<feature type="compositionally biased region" description="Basic and acidic residues" evidence="1">
    <location>
        <begin position="15"/>
        <end position="24"/>
    </location>
</feature>
<name>A0A179H1F1_PURLI</name>
<accession>A0A179H1F1</accession>
<protein>
    <submittedName>
        <fullName evidence="2">Uncharacterized protein</fullName>
    </submittedName>
</protein>